<feature type="domain" description="RNA polymerase sigma factor 54 core-binding" evidence="12">
    <location>
        <begin position="138"/>
        <end position="325"/>
    </location>
</feature>
<protein>
    <recommendedName>
        <fullName evidence="9">RNA polymerase sigma-54 factor</fullName>
    </recommendedName>
</protein>
<dbReference type="PROSITE" id="PS00718">
    <property type="entry name" value="SIGMA54_2"/>
    <property type="match status" value="1"/>
</dbReference>
<dbReference type="Gene3D" id="1.10.10.1330">
    <property type="entry name" value="RNA polymerase sigma-54 factor, core-binding domain"/>
    <property type="match status" value="1"/>
</dbReference>
<comment type="function">
    <text evidence="9">Sigma factors are initiation factors that promote the attachment of RNA polymerase to specific initiation sites and are then released.</text>
</comment>
<dbReference type="InterPro" id="IPR007634">
    <property type="entry name" value="RNA_pol_sigma_54_DNA-bd"/>
</dbReference>
<dbReference type="Pfam" id="PF00309">
    <property type="entry name" value="Sigma54_AID"/>
    <property type="match status" value="1"/>
</dbReference>
<feature type="compositionally biased region" description="Polar residues" evidence="10">
    <location>
        <begin position="101"/>
        <end position="114"/>
    </location>
</feature>
<keyword evidence="2 9" id="KW-0240">DNA-directed RNA polymerase</keyword>
<keyword evidence="6 9" id="KW-0731">Sigma factor</keyword>
<organism evidence="13 14">
    <name type="scientific">Terasakiella brassicae</name>
    <dbReference type="NCBI Taxonomy" id="1634917"/>
    <lineage>
        <taxon>Bacteria</taxon>
        <taxon>Pseudomonadati</taxon>
        <taxon>Pseudomonadota</taxon>
        <taxon>Alphaproteobacteria</taxon>
        <taxon>Rhodospirillales</taxon>
        <taxon>Terasakiellaceae</taxon>
        <taxon>Terasakiella</taxon>
    </lineage>
</organism>
<name>A0A917F8K4_9PROT</name>
<dbReference type="AlphaFoldDB" id="A0A917F8K4"/>
<dbReference type="Proteomes" id="UP000632498">
    <property type="component" value="Unassembled WGS sequence"/>
</dbReference>
<keyword evidence="14" id="KW-1185">Reference proteome</keyword>
<dbReference type="RefSeq" id="WP_188661524.1">
    <property type="nucleotide sequence ID" value="NZ_BMHV01000004.1"/>
</dbReference>
<dbReference type="GO" id="GO:0000428">
    <property type="term" value="C:DNA-directed RNA polymerase complex"/>
    <property type="evidence" value="ECO:0007669"/>
    <property type="project" value="UniProtKB-KW"/>
</dbReference>
<evidence type="ECO:0000259" key="11">
    <source>
        <dbReference type="Pfam" id="PF04552"/>
    </source>
</evidence>
<dbReference type="PROSITE" id="PS50044">
    <property type="entry name" value="SIGMA54_3"/>
    <property type="match status" value="1"/>
</dbReference>
<dbReference type="GO" id="GO:0001216">
    <property type="term" value="F:DNA-binding transcription activator activity"/>
    <property type="evidence" value="ECO:0007669"/>
    <property type="project" value="InterPro"/>
</dbReference>
<evidence type="ECO:0000256" key="2">
    <source>
        <dbReference type="ARBA" id="ARBA00022478"/>
    </source>
</evidence>
<dbReference type="NCBIfam" id="NF009118">
    <property type="entry name" value="PRK12469.1"/>
    <property type="match status" value="1"/>
</dbReference>
<dbReference type="NCBIfam" id="TIGR02395">
    <property type="entry name" value="rpoN_sigma"/>
    <property type="match status" value="1"/>
</dbReference>
<evidence type="ECO:0000259" key="12">
    <source>
        <dbReference type="Pfam" id="PF04963"/>
    </source>
</evidence>
<feature type="compositionally biased region" description="Polar residues" evidence="10">
    <location>
        <begin position="122"/>
        <end position="132"/>
    </location>
</feature>
<dbReference type="GO" id="GO:0016987">
    <property type="term" value="F:sigma factor activity"/>
    <property type="evidence" value="ECO:0007669"/>
    <property type="project" value="UniProtKB-KW"/>
</dbReference>
<dbReference type="GO" id="GO:0003677">
    <property type="term" value="F:DNA binding"/>
    <property type="evidence" value="ECO:0007669"/>
    <property type="project" value="UniProtKB-KW"/>
</dbReference>
<dbReference type="GO" id="GO:0016779">
    <property type="term" value="F:nucleotidyltransferase activity"/>
    <property type="evidence" value="ECO:0007669"/>
    <property type="project" value="UniProtKB-KW"/>
</dbReference>
<keyword evidence="4 9" id="KW-0548">Nucleotidyltransferase</keyword>
<dbReference type="PANTHER" id="PTHR32248:SF4">
    <property type="entry name" value="RNA POLYMERASE SIGMA-54 FACTOR"/>
    <property type="match status" value="1"/>
</dbReference>
<comment type="caution">
    <text evidence="13">The sequence shown here is derived from an EMBL/GenBank/DDBJ whole genome shotgun (WGS) entry which is preliminary data.</text>
</comment>
<dbReference type="InterPro" id="IPR007046">
    <property type="entry name" value="RNA_pol_sigma_54_core-bd"/>
</dbReference>
<dbReference type="GO" id="GO:0006352">
    <property type="term" value="P:DNA-templated transcription initiation"/>
    <property type="evidence" value="ECO:0007669"/>
    <property type="project" value="InterPro"/>
</dbReference>
<comment type="similarity">
    <text evidence="1 9">Belongs to the sigma-54 factor family.</text>
</comment>
<evidence type="ECO:0000313" key="14">
    <source>
        <dbReference type="Proteomes" id="UP000632498"/>
    </source>
</evidence>
<reference evidence="13" key="1">
    <citation type="journal article" date="2014" name="Int. J. Syst. Evol. Microbiol.">
        <title>Complete genome sequence of Corynebacterium casei LMG S-19264T (=DSM 44701T), isolated from a smear-ripened cheese.</title>
        <authorList>
            <consortium name="US DOE Joint Genome Institute (JGI-PGF)"/>
            <person name="Walter F."/>
            <person name="Albersmeier A."/>
            <person name="Kalinowski J."/>
            <person name="Ruckert C."/>
        </authorList>
    </citation>
    <scope>NUCLEOTIDE SEQUENCE</scope>
    <source>
        <strain evidence="13">CGMCC 1.15254</strain>
    </source>
</reference>
<reference evidence="13" key="2">
    <citation type="submission" date="2020-09" db="EMBL/GenBank/DDBJ databases">
        <authorList>
            <person name="Sun Q."/>
            <person name="Zhou Y."/>
        </authorList>
    </citation>
    <scope>NUCLEOTIDE SEQUENCE</scope>
    <source>
        <strain evidence="13">CGMCC 1.15254</strain>
    </source>
</reference>
<feature type="region of interest" description="Disordered" evidence="10">
    <location>
        <begin position="86"/>
        <end position="136"/>
    </location>
</feature>
<evidence type="ECO:0000313" key="13">
    <source>
        <dbReference type="EMBL" id="GGF55627.1"/>
    </source>
</evidence>
<dbReference type="NCBIfam" id="NF004596">
    <property type="entry name" value="PRK05932.1-3"/>
    <property type="match status" value="1"/>
</dbReference>
<gene>
    <name evidence="13" type="ORF">GCM10011332_06290</name>
</gene>
<dbReference type="InterPro" id="IPR000394">
    <property type="entry name" value="RNA_pol_sigma_54"/>
</dbReference>
<evidence type="ECO:0000256" key="9">
    <source>
        <dbReference type="PIRNR" id="PIRNR000774"/>
    </source>
</evidence>
<proteinExistence type="inferred from homology"/>
<keyword evidence="3 9" id="KW-0808">Transferase</keyword>
<dbReference type="Pfam" id="PF04552">
    <property type="entry name" value="Sigma54_DBD"/>
    <property type="match status" value="1"/>
</dbReference>
<dbReference type="PROSITE" id="PS00717">
    <property type="entry name" value="SIGMA54_1"/>
    <property type="match status" value="1"/>
</dbReference>
<keyword evidence="5 9" id="KW-0805">Transcription regulation</keyword>
<evidence type="ECO:0000256" key="4">
    <source>
        <dbReference type="ARBA" id="ARBA00022695"/>
    </source>
</evidence>
<dbReference type="EMBL" id="BMHV01000004">
    <property type="protein sequence ID" value="GGF55627.1"/>
    <property type="molecule type" value="Genomic_DNA"/>
</dbReference>
<feature type="domain" description="RNA polymerase sigma factor 54 DNA-binding" evidence="11">
    <location>
        <begin position="340"/>
        <end position="499"/>
    </location>
</feature>
<dbReference type="PANTHER" id="PTHR32248">
    <property type="entry name" value="RNA POLYMERASE SIGMA-54 FACTOR"/>
    <property type="match status" value="1"/>
</dbReference>
<evidence type="ECO:0000256" key="6">
    <source>
        <dbReference type="ARBA" id="ARBA00023082"/>
    </source>
</evidence>
<evidence type="ECO:0000256" key="5">
    <source>
        <dbReference type="ARBA" id="ARBA00023015"/>
    </source>
</evidence>
<evidence type="ECO:0000256" key="8">
    <source>
        <dbReference type="ARBA" id="ARBA00023163"/>
    </source>
</evidence>
<dbReference type="PIRSF" id="PIRSF000774">
    <property type="entry name" value="RpoN"/>
    <property type="match status" value="1"/>
</dbReference>
<dbReference type="Gene3D" id="1.10.10.60">
    <property type="entry name" value="Homeodomain-like"/>
    <property type="match status" value="1"/>
</dbReference>
<evidence type="ECO:0000256" key="10">
    <source>
        <dbReference type="SAM" id="MobiDB-lite"/>
    </source>
</evidence>
<keyword evidence="7 9" id="KW-0238">DNA-binding</keyword>
<dbReference type="PRINTS" id="PR00045">
    <property type="entry name" value="SIGMA54FCT"/>
</dbReference>
<dbReference type="Pfam" id="PF04963">
    <property type="entry name" value="Sigma54_CBD"/>
    <property type="match status" value="1"/>
</dbReference>
<sequence length="507" mass="57296">MALSVRLDLKQSQSLVMTPQLQQAIKLLQMSNLELNDFVEQELERNPLLQRDESEDAPFQEPADPTQNEGEKRAEAPALEDLNLNNQEGSHSESIDADVDNQWSSDTPGDQTLAGSGGLDNMSLSKAGSGSDSEGFDWEQNISTTLSLRDHLIEQINLDFSDTSERLMATLMLEHLDESGYFTGELCELAESFACEERLLEQVLRKLQRLDPVGIFARNLSECLALQIKEKDRFDPAMQSLIDNLDLLGKRDFDALLKICRIDEEDLQDMITEIQALDPRPALAFDTSEIQAITPDILMKQGLKGKWRVELNSENLPRVLVDNTYYAEVNQLSLDKDSKHYISECFQTANWLVKSLHQRATTILRVATEIVRQQDAFFQKGIEYLKPIVLRDIAEAVEMHESTVSRVTSNKYIATPRGIFELKYFFTSAINRADGGDAHSAESVKYKIKRLIDGEDPGKILSDDKIVQLLKNDQIDIARRTVAKYREALGISSSVQRRREKKALLGK</sequence>
<accession>A0A917F8K4</accession>
<evidence type="ECO:0000256" key="7">
    <source>
        <dbReference type="ARBA" id="ARBA00023125"/>
    </source>
</evidence>
<feature type="region of interest" description="Disordered" evidence="10">
    <location>
        <begin position="50"/>
        <end position="73"/>
    </location>
</feature>
<evidence type="ECO:0000256" key="1">
    <source>
        <dbReference type="ARBA" id="ARBA00008798"/>
    </source>
</evidence>
<evidence type="ECO:0000256" key="3">
    <source>
        <dbReference type="ARBA" id="ARBA00022679"/>
    </source>
</evidence>
<dbReference type="InterPro" id="IPR038709">
    <property type="entry name" value="RpoN_core-bd_sf"/>
</dbReference>
<keyword evidence="8 9" id="KW-0804">Transcription</keyword>